<keyword evidence="1" id="KW-1133">Transmembrane helix</keyword>
<sequence length="122" mass="12609">MRTLMAWLLGLAGLAAVGYGTFRPWHDGRAATELPIADLFSGIHPDPSALLASMAVPLLLGGLIALIGLLLSATALRAGAAVLLLAVLAWLFQYGGIDGLQVGYWNTAFGTLLVLVSAAVKP</sequence>
<keyword evidence="1" id="KW-0812">Transmembrane</keyword>
<proteinExistence type="predicted"/>
<evidence type="ECO:0008006" key="4">
    <source>
        <dbReference type="Google" id="ProtNLM"/>
    </source>
</evidence>
<name>A0ABW0ENP9_9PSEU</name>
<evidence type="ECO:0000313" key="2">
    <source>
        <dbReference type="EMBL" id="MFC5287180.1"/>
    </source>
</evidence>
<protein>
    <recommendedName>
        <fullName evidence="4">DoxX family protein</fullName>
    </recommendedName>
</protein>
<feature type="transmembrane region" description="Helical" evidence="1">
    <location>
        <begin position="49"/>
        <end position="71"/>
    </location>
</feature>
<keyword evidence="1" id="KW-0472">Membrane</keyword>
<dbReference type="RefSeq" id="WP_378245858.1">
    <property type="nucleotide sequence ID" value="NZ_JBHSKF010000003.1"/>
</dbReference>
<reference evidence="3" key="1">
    <citation type="journal article" date="2019" name="Int. J. Syst. Evol. Microbiol.">
        <title>The Global Catalogue of Microorganisms (GCM) 10K type strain sequencing project: providing services to taxonomists for standard genome sequencing and annotation.</title>
        <authorList>
            <consortium name="The Broad Institute Genomics Platform"/>
            <consortium name="The Broad Institute Genome Sequencing Center for Infectious Disease"/>
            <person name="Wu L."/>
            <person name="Ma J."/>
        </authorList>
    </citation>
    <scope>NUCLEOTIDE SEQUENCE [LARGE SCALE GENOMIC DNA]</scope>
    <source>
        <strain evidence="3">CCUG 59778</strain>
    </source>
</reference>
<feature type="transmembrane region" description="Helical" evidence="1">
    <location>
        <begin position="78"/>
        <end position="97"/>
    </location>
</feature>
<gene>
    <name evidence="2" type="ORF">ACFPM7_08985</name>
</gene>
<dbReference type="EMBL" id="JBHSKF010000003">
    <property type="protein sequence ID" value="MFC5287180.1"/>
    <property type="molecule type" value="Genomic_DNA"/>
</dbReference>
<dbReference type="Proteomes" id="UP001596157">
    <property type="component" value="Unassembled WGS sequence"/>
</dbReference>
<accession>A0ABW0ENP9</accession>
<evidence type="ECO:0000256" key="1">
    <source>
        <dbReference type="SAM" id="Phobius"/>
    </source>
</evidence>
<evidence type="ECO:0000313" key="3">
    <source>
        <dbReference type="Proteomes" id="UP001596157"/>
    </source>
</evidence>
<comment type="caution">
    <text evidence="2">The sequence shown here is derived from an EMBL/GenBank/DDBJ whole genome shotgun (WGS) entry which is preliminary data.</text>
</comment>
<keyword evidence="3" id="KW-1185">Reference proteome</keyword>
<organism evidence="2 3">
    <name type="scientific">Actinokineospora guangxiensis</name>
    <dbReference type="NCBI Taxonomy" id="1490288"/>
    <lineage>
        <taxon>Bacteria</taxon>
        <taxon>Bacillati</taxon>
        <taxon>Actinomycetota</taxon>
        <taxon>Actinomycetes</taxon>
        <taxon>Pseudonocardiales</taxon>
        <taxon>Pseudonocardiaceae</taxon>
        <taxon>Actinokineospora</taxon>
    </lineage>
</organism>
<feature type="transmembrane region" description="Helical" evidence="1">
    <location>
        <begin position="103"/>
        <end position="120"/>
    </location>
</feature>